<evidence type="ECO:0000259" key="11">
    <source>
        <dbReference type="PROSITE" id="PS50106"/>
    </source>
</evidence>
<evidence type="ECO:0000256" key="10">
    <source>
        <dbReference type="SAM" id="Phobius"/>
    </source>
</evidence>
<keyword evidence="4 10" id="KW-0812">Transmembrane</keyword>
<dbReference type="Pfam" id="PF02163">
    <property type="entry name" value="Peptidase_M50"/>
    <property type="match status" value="1"/>
</dbReference>
<dbReference type="InterPro" id="IPR008915">
    <property type="entry name" value="Peptidase_M50"/>
</dbReference>
<keyword evidence="7 10" id="KW-1133">Transmembrane helix</keyword>
<keyword evidence="3 12" id="KW-0645">Protease</keyword>
<keyword evidence="8 12" id="KW-0482">Metalloprotease</keyword>
<evidence type="ECO:0000256" key="3">
    <source>
        <dbReference type="ARBA" id="ARBA00022670"/>
    </source>
</evidence>
<comment type="cofactor">
    <cofactor evidence="1">
        <name>Zn(2+)</name>
        <dbReference type="ChEBI" id="CHEBI:29105"/>
    </cofactor>
</comment>
<sequence>MLTTIIAVVVVLGGLIFFHELGHFAVARGLGMGVSTFSLGFGPKILKYRKGKTEYALSLVPLGGYVALVGESDPKDIPEGFTEKESFALRPAWQRLLVVAAGPAANILLAWLLCWTLALGWGTPVLLPQVGGVVQNGPADKAGIQPGDTIVSINGAAVANWQAMADAITQSNGKTLAVTLSRPDMAPQADDQTRADEAAQPEQGMIISVELTPERSIRKTIFGEEESAWLIGIRNSGAVRLVQHGFADAAIAGAGQTADMVSLTWQSFVKLAERVVPLDQVGGPIMIMQMVGKQAHEGLAGLLALAALISINLGILNLLPIPVLDGGQIVFCLWEIIFRRPLNARLQDYAMRAGIALLVALMLLATYNDLWRILKNTGWFGSGS</sequence>
<feature type="domain" description="PDZ" evidence="11">
    <location>
        <begin position="130"/>
        <end position="184"/>
    </location>
</feature>
<evidence type="ECO:0000313" key="12">
    <source>
        <dbReference type="EMBL" id="MPL60021.1"/>
    </source>
</evidence>
<name>A0A644T266_9ZZZZ</name>
<accession>A0A644T266</accession>
<evidence type="ECO:0000256" key="1">
    <source>
        <dbReference type="ARBA" id="ARBA00001947"/>
    </source>
</evidence>
<evidence type="ECO:0000256" key="5">
    <source>
        <dbReference type="ARBA" id="ARBA00022801"/>
    </source>
</evidence>
<feature type="transmembrane region" description="Helical" evidence="10">
    <location>
        <begin position="349"/>
        <end position="367"/>
    </location>
</feature>
<dbReference type="InterPro" id="IPR001478">
    <property type="entry name" value="PDZ"/>
</dbReference>
<dbReference type="Gene3D" id="2.30.42.10">
    <property type="match status" value="1"/>
</dbReference>
<dbReference type="CDD" id="cd23081">
    <property type="entry name" value="cpPDZ_EcRseP-like"/>
    <property type="match status" value="1"/>
</dbReference>
<evidence type="ECO:0000256" key="4">
    <source>
        <dbReference type="ARBA" id="ARBA00022692"/>
    </source>
</evidence>
<organism evidence="12">
    <name type="scientific">bioreactor metagenome</name>
    <dbReference type="NCBI Taxonomy" id="1076179"/>
    <lineage>
        <taxon>unclassified sequences</taxon>
        <taxon>metagenomes</taxon>
        <taxon>ecological metagenomes</taxon>
    </lineage>
</organism>
<dbReference type="InterPro" id="IPR041489">
    <property type="entry name" value="PDZ_6"/>
</dbReference>
<dbReference type="InterPro" id="IPR036034">
    <property type="entry name" value="PDZ_sf"/>
</dbReference>
<dbReference type="CDD" id="cd06163">
    <property type="entry name" value="S2P-M50_PDZ_RseP-like"/>
    <property type="match status" value="1"/>
</dbReference>
<dbReference type="EC" id="3.4.24.-" evidence="12"/>
<dbReference type="PANTHER" id="PTHR42837">
    <property type="entry name" value="REGULATOR OF SIGMA-E PROTEASE RSEP"/>
    <property type="match status" value="1"/>
</dbReference>
<dbReference type="GO" id="GO:0004222">
    <property type="term" value="F:metalloendopeptidase activity"/>
    <property type="evidence" value="ECO:0007669"/>
    <property type="project" value="InterPro"/>
</dbReference>
<dbReference type="NCBIfam" id="TIGR00054">
    <property type="entry name" value="RIP metalloprotease RseP"/>
    <property type="match status" value="1"/>
</dbReference>
<dbReference type="Pfam" id="PF17820">
    <property type="entry name" value="PDZ_6"/>
    <property type="match status" value="1"/>
</dbReference>
<protein>
    <submittedName>
        <fullName evidence="12">Putative zinc metalloprotease</fullName>
        <ecNumber evidence="12">3.4.24.-</ecNumber>
    </submittedName>
</protein>
<feature type="transmembrane region" description="Helical" evidence="10">
    <location>
        <begin position="298"/>
        <end position="315"/>
    </location>
</feature>
<dbReference type="EMBL" id="VSSQ01000011">
    <property type="protein sequence ID" value="MPL60021.1"/>
    <property type="molecule type" value="Genomic_DNA"/>
</dbReference>
<evidence type="ECO:0000256" key="9">
    <source>
        <dbReference type="ARBA" id="ARBA00023136"/>
    </source>
</evidence>
<proteinExistence type="predicted"/>
<dbReference type="SMART" id="SM00228">
    <property type="entry name" value="PDZ"/>
    <property type="match status" value="1"/>
</dbReference>
<dbReference type="GO" id="GO:0016020">
    <property type="term" value="C:membrane"/>
    <property type="evidence" value="ECO:0007669"/>
    <property type="project" value="UniProtKB-SubCell"/>
</dbReference>
<evidence type="ECO:0000256" key="7">
    <source>
        <dbReference type="ARBA" id="ARBA00022989"/>
    </source>
</evidence>
<dbReference type="InterPro" id="IPR004387">
    <property type="entry name" value="Pept_M50_Zn"/>
</dbReference>
<dbReference type="AlphaFoldDB" id="A0A644T266"/>
<keyword evidence="6" id="KW-0862">Zinc</keyword>
<keyword evidence="5 12" id="KW-0378">Hydrolase</keyword>
<keyword evidence="9 10" id="KW-0472">Membrane</keyword>
<feature type="transmembrane region" description="Helical" evidence="10">
    <location>
        <begin position="96"/>
        <end position="119"/>
    </location>
</feature>
<gene>
    <name evidence="12" type="ORF">SDC9_05577</name>
</gene>
<evidence type="ECO:0000256" key="2">
    <source>
        <dbReference type="ARBA" id="ARBA00004141"/>
    </source>
</evidence>
<reference evidence="12" key="1">
    <citation type="submission" date="2019-08" db="EMBL/GenBank/DDBJ databases">
        <authorList>
            <person name="Kucharzyk K."/>
            <person name="Murdoch R.W."/>
            <person name="Higgins S."/>
            <person name="Loffler F."/>
        </authorList>
    </citation>
    <scope>NUCLEOTIDE SEQUENCE</scope>
</reference>
<comment type="subcellular location">
    <subcellularLocation>
        <location evidence="2">Membrane</location>
        <topology evidence="2">Multi-pass membrane protein</topology>
    </subcellularLocation>
</comment>
<evidence type="ECO:0000256" key="6">
    <source>
        <dbReference type="ARBA" id="ARBA00022833"/>
    </source>
</evidence>
<dbReference type="PANTHER" id="PTHR42837:SF2">
    <property type="entry name" value="MEMBRANE METALLOPROTEASE ARASP2, CHLOROPLASTIC-RELATED"/>
    <property type="match status" value="1"/>
</dbReference>
<comment type="caution">
    <text evidence="12">The sequence shown here is derived from an EMBL/GenBank/DDBJ whole genome shotgun (WGS) entry which is preliminary data.</text>
</comment>
<dbReference type="SUPFAM" id="SSF50156">
    <property type="entry name" value="PDZ domain-like"/>
    <property type="match status" value="1"/>
</dbReference>
<dbReference type="PROSITE" id="PS50106">
    <property type="entry name" value="PDZ"/>
    <property type="match status" value="1"/>
</dbReference>
<dbReference type="GO" id="GO:0006508">
    <property type="term" value="P:proteolysis"/>
    <property type="evidence" value="ECO:0007669"/>
    <property type="project" value="UniProtKB-KW"/>
</dbReference>
<evidence type="ECO:0000256" key="8">
    <source>
        <dbReference type="ARBA" id="ARBA00023049"/>
    </source>
</evidence>